<dbReference type="PIRSF" id="PIRSF006577">
    <property type="entry name" value="UCP006577"/>
    <property type="match status" value="1"/>
</dbReference>
<evidence type="ECO:0000313" key="2">
    <source>
        <dbReference type="Proteomes" id="UP000033072"/>
    </source>
</evidence>
<evidence type="ECO:0000313" key="1">
    <source>
        <dbReference type="EMBL" id="AKB76445.1"/>
    </source>
</evidence>
<keyword evidence="2" id="KW-1185">Reference proteome</keyword>
<dbReference type="AlphaFoldDB" id="A0A0E3WSG8"/>
<dbReference type="GeneID" id="24808072"/>
<evidence type="ECO:0008006" key="3">
    <source>
        <dbReference type="Google" id="ProtNLM"/>
    </source>
</evidence>
<accession>A0A0E3WSG8</accession>
<dbReference type="InterPro" id="IPR012031">
    <property type="entry name" value="MTH0776-like"/>
</dbReference>
<dbReference type="RefSeq" id="WP_048128700.1">
    <property type="nucleotide sequence ID" value="NZ_CP009515.1"/>
</dbReference>
<dbReference type="HOGENOM" id="CLU_159086_1_0_2"/>
<dbReference type="OrthoDB" id="109565at2157"/>
<dbReference type="Pfam" id="PF08979">
    <property type="entry name" value="DUF1894"/>
    <property type="match status" value="1"/>
</dbReference>
<sequence>MVCLSELDYEILLKNATPKECENLIKEQSEEVYLVPGGYDIKGIFLLGTSIPVGFSGNDILFQFIKPCFGLFVLRMKNETEEINKRREQYNKDKNVKKVK</sequence>
<name>A0A0E3WSG8_9EURY</name>
<dbReference type="EMBL" id="CP009515">
    <property type="protein sequence ID" value="AKB76445.1"/>
    <property type="molecule type" value="Genomic_DNA"/>
</dbReference>
<protein>
    <recommendedName>
        <fullName evidence="3">DUF1894 domain-containing protein</fullName>
    </recommendedName>
</protein>
<proteinExistence type="predicted"/>
<dbReference type="Proteomes" id="UP000033072">
    <property type="component" value="Chromosome"/>
</dbReference>
<dbReference type="PATRIC" id="fig|1434111.4.peg.4195"/>
<dbReference type="KEGG" id="mls:MSLAZ_3184"/>
<gene>
    <name evidence="1" type="ORF">MSLAZ_3184</name>
</gene>
<organism evidence="1 2">
    <name type="scientific">Methanosarcina lacustris Z-7289</name>
    <dbReference type="NCBI Taxonomy" id="1434111"/>
    <lineage>
        <taxon>Archaea</taxon>
        <taxon>Methanobacteriati</taxon>
        <taxon>Methanobacteriota</taxon>
        <taxon>Stenosarchaea group</taxon>
        <taxon>Methanomicrobia</taxon>
        <taxon>Methanosarcinales</taxon>
        <taxon>Methanosarcinaceae</taxon>
        <taxon>Methanosarcina</taxon>
    </lineage>
</organism>
<reference evidence="1 2" key="1">
    <citation type="submission" date="2014-07" db="EMBL/GenBank/DDBJ databases">
        <title>Methanogenic archaea and the global carbon cycle.</title>
        <authorList>
            <person name="Henriksen J.R."/>
            <person name="Luke J."/>
            <person name="Reinhart S."/>
            <person name="Benedict M.N."/>
            <person name="Youngblut N.D."/>
            <person name="Metcalf M.E."/>
            <person name="Whitaker R.J."/>
            <person name="Metcalf W.W."/>
        </authorList>
    </citation>
    <scope>NUCLEOTIDE SEQUENCE [LARGE SCALE GENOMIC DNA]</scope>
    <source>
        <strain evidence="1 2">Z-7289</strain>
    </source>
</reference>